<keyword evidence="1" id="KW-0472">Membrane</keyword>
<feature type="domain" description="Protein kinase" evidence="2">
    <location>
        <begin position="1726"/>
        <end position="2132"/>
    </location>
</feature>
<keyword evidence="4" id="KW-1185">Reference proteome</keyword>
<sequence>MQEPLSNSLEESTFVASILNTSLSMEGFIFHLMTPKHAMIEVDSSTLSVSECTILTEGSLSPFVISSGGGSSSSSISILSTKFEPTSRNVISLPPLTSLARPSKQHTSTRSFAEDGFDAATTVVHGSGLHLDDIYFRLGTGPLFDFGVLSPLFTAVPSTTISLTHSSLTNTSSLAPETTRRLFPQTNQILISCVVGESTNHFSGTAVANVNLCGSFLATNSSFAKCSSTLVESDEYPTYTLSHRTGTDPITAASVAQVQDLEITRCTFKDMSGSTNASSIHFSKTVGNTRIHECSFFNCKGTSAWGSAGAVYVCPVSTTYSVTFSSCVVVRCKCASANGVVTINDPCPFIASNCVFYQTESSGFGTAVTVLNARAAATSSVSNSIFESAFATSPTNGSALCFRTPYNLFISSLRFVDTQNDQARDFYVHASNFDFSGDCVENCQSSRSQLICEAVRDNVRTSHDDLFTTITKKTFVKSFSGIENGDDTATFTIEVGDAVTGEMVVVVENLDSTPSSPPPIPRSLTFDFGTAATTASCTVDVGDAELIQSPAAEYNIRRIAVNDWLVHTLRVKTNAISFNDDLETLIDISLDCDGLVRPGYSILVKTGGEDRTLSLAIGSDGKTLTATGRAYPISEAELKYASDYEIVSVKDLWGRALILPLAVNFNTPDEPPRLIKMTHAGFDSTGEHLIVRVRGRQMPVGTYTIKLTPGDLSFDVVFGSVKDGETMEERDSEPLSIPIYGENKKILFDTEYTITDASVKAAGTSIFVVQSETAMTTPSEPARITAITEETYDSLFTQLTLSFSGINCVATGHTMTVKNTATQKTHTFNVIFDTPQTGSRTEYIYNTGGTTNLTFGATYEVIGVTASTGQIFFTSGMTFTVVPARHRLLSKGTTTVDDDVTVVSIRMTGDNMPIGNTTLQLLDSTHYIETSESLYVNVEVSFSSGSDGLLDITMYPTPQLVYGHSYLAWSMNRTGIDDEMFVTTHFTIQMSTEPSRLVKIAQFDHLDDKKAISLSWEGRVMTNGPYTATLSVNGSSTTILTLTFNSDGTTSTTTETLYRNPSSVLKYNTKYVVTEVKDKSDTPVIVHSGITFTTNAEPTRLLSILSLENGDDLNTTSLTLSGHQLPAGDATLTVVLSSVPSGSETEANTITLPVSITQSGDDSTGTVSISLYPTLTLAYGETYRIVSLSSADYIDTPLTFKIPDEPSRLEKVTPVLSEDAKQVTLTFEGRVFASGVYELTLQPAASNTDFVVPLDYDGDGILSCSISTDDLVTPHVILGQVYTIAQITKNSNPIVINPKAKRFTAPVAALFKSISFEFTNSPCTSYKLVLKTENMTVNQNYILTLTSGETFAVTFSTPEEGETGSHAIGWGDTLQYKTEYTIDELREESSEAPIRKQADKFTTKPKPPTITLFVNHSSTSDDLMCGDQTNPCASIQKAWIIVAGLEHVAVTLKILKETKETESFVISKDISVLIENGMHVNGIIRIPASATYPDESALITVTEGTLKLQAVEVAVETMSESFVFLLGVNSTIVLNECVIDGMNIPPPNSNSLSVCEWTSGVIQLDNCTTTVDWTKFHELPQGALNMKGGRITIDDSIFRDNTPNHDLFPSARRNILCSGEGDVRIGKLRSGDGTEDDLSPWMALDDCHLHSTSVDGTKALFIPTLDSNKTKSKYSNESYDVSLVGSVLMPCGLGLEVMEWDEKAKVEKRSTTIELAGLNSSEWTDTSVNFLLDQSSIQDIDHTLEIRARLAFGHNQSTNNHIVLKISDAAEKKAQALEKTKKALLWLIPVIVAVVAFILILTIVLLCRRKRQQKDDTATLLKNQEMDQHTPIDVEKMEEPLGTVAQIREPHTNNMLNHNLPTTIGSSVLPAKDTLKQVDSQYSENRVHSDAKTKMAVRCEEELVEVPVNVNNTLYNRLHKGGPPLESQRVFRMITQGLAQIAKHNPKMPILTCLSPLWVFLDEQDTPLFQMKEESVSVQQNIREGSFFPGSEHKPMEATIVTQQEPLPQTLSTANASLFSQTTTANTSTRHIEEQRWVAPEVANKKVEIDTSKAAVFSLGLILWEMETGLVPFGEIDSVNAQRQLGTGSLPLMDSWTNQSKIELVRSCLSLDPKERPTLDEILSLLDSDAELGKPAMDKQNMDEC</sequence>
<dbReference type="Proteomes" id="UP001281761">
    <property type="component" value="Unassembled WGS sequence"/>
</dbReference>
<comment type="caution">
    <text evidence="3">The sequence shown here is derived from an EMBL/GenBank/DDBJ whole genome shotgun (WGS) entry which is preliminary data.</text>
</comment>
<accession>A0ABQ9Y7M3</accession>
<dbReference type="InterPro" id="IPR011050">
    <property type="entry name" value="Pectin_lyase_fold/virulence"/>
</dbReference>
<dbReference type="SMART" id="SM00220">
    <property type="entry name" value="S_TKc"/>
    <property type="match status" value="1"/>
</dbReference>
<evidence type="ECO:0000313" key="4">
    <source>
        <dbReference type="Proteomes" id="UP001281761"/>
    </source>
</evidence>
<name>A0ABQ9Y7M3_9EUKA</name>
<organism evidence="3 4">
    <name type="scientific">Blattamonas nauphoetae</name>
    <dbReference type="NCBI Taxonomy" id="2049346"/>
    <lineage>
        <taxon>Eukaryota</taxon>
        <taxon>Metamonada</taxon>
        <taxon>Preaxostyla</taxon>
        <taxon>Oxymonadida</taxon>
        <taxon>Blattamonas</taxon>
    </lineage>
</organism>
<feature type="transmembrane region" description="Helical" evidence="1">
    <location>
        <begin position="1783"/>
        <end position="1807"/>
    </location>
</feature>
<dbReference type="EMBL" id="JARBJD010000028">
    <property type="protein sequence ID" value="KAK2959684.1"/>
    <property type="molecule type" value="Genomic_DNA"/>
</dbReference>
<keyword evidence="1" id="KW-1133">Transmembrane helix</keyword>
<gene>
    <name evidence="3" type="ORF">BLNAU_5461</name>
</gene>
<keyword evidence="1" id="KW-0812">Transmembrane</keyword>
<dbReference type="Pfam" id="PF07714">
    <property type="entry name" value="PK_Tyr_Ser-Thr"/>
    <property type="match status" value="1"/>
</dbReference>
<dbReference type="PANTHER" id="PTHR23257">
    <property type="entry name" value="SERINE-THREONINE PROTEIN KINASE"/>
    <property type="match status" value="1"/>
</dbReference>
<evidence type="ECO:0000313" key="3">
    <source>
        <dbReference type="EMBL" id="KAK2959684.1"/>
    </source>
</evidence>
<evidence type="ECO:0000256" key="1">
    <source>
        <dbReference type="SAM" id="Phobius"/>
    </source>
</evidence>
<dbReference type="PROSITE" id="PS50011">
    <property type="entry name" value="PROTEIN_KINASE_DOM"/>
    <property type="match status" value="1"/>
</dbReference>
<dbReference type="InterPro" id="IPR011009">
    <property type="entry name" value="Kinase-like_dom_sf"/>
</dbReference>
<dbReference type="Gene3D" id="1.10.510.10">
    <property type="entry name" value="Transferase(Phosphotransferase) domain 1"/>
    <property type="match status" value="1"/>
</dbReference>
<protein>
    <recommendedName>
        <fullName evidence="2">Protein kinase domain-containing protein</fullName>
    </recommendedName>
</protein>
<dbReference type="SUPFAM" id="SSF51126">
    <property type="entry name" value="Pectin lyase-like"/>
    <property type="match status" value="1"/>
</dbReference>
<dbReference type="InterPro" id="IPR050167">
    <property type="entry name" value="Ser_Thr_protein_kinase"/>
</dbReference>
<evidence type="ECO:0000259" key="2">
    <source>
        <dbReference type="PROSITE" id="PS50011"/>
    </source>
</evidence>
<dbReference type="SUPFAM" id="SSF56112">
    <property type="entry name" value="Protein kinase-like (PK-like)"/>
    <property type="match status" value="1"/>
</dbReference>
<dbReference type="InterPro" id="IPR000719">
    <property type="entry name" value="Prot_kinase_dom"/>
</dbReference>
<dbReference type="InterPro" id="IPR001245">
    <property type="entry name" value="Ser-Thr/Tyr_kinase_cat_dom"/>
</dbReference>
<proteinExistence type="predicted"/>
<reference evidence="3 4" key="1">
    <citation type="journal article" date="2022" name="bioRxiv">
        <title>Genomics of Preaxostyla Flagellates Illuminates Evolutionary Transitions and the Path Towards Mitochondrial Loss.</title>
        <authorList>
            <person name="Novak L.V.F."/>
            <person name="Treitli S.C."/>
            <person name="Pyrih J."/>
            <person name="Halakuc P."/>
            <person name="Pipaliya S.V."/>
            <person name="Vacek V."/>
            <person name="Brzon O."/>
            <person name="Soukal P."/>
            <person name="Eme L."/>
            <person name="Dacks J.B."/>
            <person name="Karnkowska A."/>
            <person name="Elias M."/>
            <person name="Hampl V."/>
        </authorList>
    </citation>
    <scope>NUCLEOTIDE SEQUENCE [LARGE SCALE GENOMIC DNA]</scope>
    <source>
        <strain evidence="3">NAU3</strain>
        <tissue evidence="3">Gut</tissue>
    </source>
</reference>